<dbReference type="EMBL" id="OZ034818">
    <property type="protein sequence ID" value="CAL1386089.1"/>
    <property type="molecule type" value="Genomic_DNA"/>
</dbReference>
<reference evidence="2 3" key="1">
    <citation type="submission" date="2024-04" db="EMBL/GenBank/DDBJ databases">
        <authorList>
            <person name="Fracassetti M."/>
        </authorList>
    </citation>
    <scope>NUCLEOTIDE SEQUENCE [LARGE SCALE GENOMIC DNA]</scope>
</reference>
<feature type="domain" description="HAT C-terminal dimerisation" evidence="1">
    <location>
        <begin position="8"/>
        <end position="76"/>
    </location>
</feature>
<sequence length="175" mass="20795">MQTSQCATTLPPAEWWTLYGDDVPNLQSVAIRLLSQTSSSSGCERNWSVFDQIHSKRRNRLQHQRLNDLVYVTYNLRLKSRCLKKEWKRDPIHYEQLDKIDFWIVKEGPPTDIDFEEIEKALYEEEQEESSSSSRKRPRVDEDFDYDVTDEIDFDLTQIIDAMEMEMDGFIFEDV</sequence>
<dbReference type="Proteomes" id="UP001497516">
    <property type="component" value="Chromosome 5"/>
</dbReference>
<evidence type="ECO:0000259" key="1">
    <source>
        <dbReference type="Pfam" id="PF05699"/>
    </source>
</evidence>
<dbReference type="SUPFAM" id="SSF53098">
    <property type="entry name" value="Ribonuclease H-like"/>
    <property type="match status" value="1"/>
</dbReference>
<dbReference type="Pfam" id="PF05699">
    <property type="entry name" value="Dimer_Tnp_hAT"/>
    <property type="match status" value="1"/>
</dbReference>
<organism evidence="2 3">
    <name type="scientific">Linum trigynum</name>
    <dbReference type="NCBI Taxonomy" id="586398"/>
    <lineage>
        <taxon>Eukaryota</taxon>
        <taxon>Viridiplantae</taxon>
        <taxon>Streptophyta</taxon>
        <taxon>Embryophyta</taxon>
        <taxon>Tracheophyta</taxon>
        <taxon>Spermatophyta</taxon>
        <taxon>Magnoliopsida</taxon>
        <taxon>eudicotyledons</taxon>
        <taxon>Gunneridae</taxon>
        <taxon>Pentapetalae</taxon>
        <taxon>rosids</taxon>
        <taxon>fabids</taxon>
        <taxon>Malpighiales</taxon>
        <taxon>Linaceae</taxon>
        <taxon>Linum</taxon>
    </lineage>
</organism>
<evidence type="ECO:0000313" key="3">
    <source>
        <dbReference type="Proteomes" id="UP001497516"/>
    </source>
</evidence>
<keyword evidence="3" id="KW-1185">Reference proteome</keyword>
<dbReference type="AlphaFoldDB" id="A0AAV2EJL1"/>
<protein>
    <recommendedName>
        <fullName evidence="1">HAT C-terminal dimerisation domain-containing protein</fullName>
    </recommendedName>
</protein>
<name>A0AAV2EJL1_9ROSI</name>
<dbReference type="InterPro" id="IPR012337">
    <property type="entry name" value="RNaseH-like_sf"/>
</dbReference>
<dbReference type="PANTHER" id="PTHR32166">
    <property type="entry name" value="OSJNBA0013A04.12 PROTEIN"/>
    <property type="match status" value="1"/>
</dbReference>
<dbReference type="GO" id="GO:0046983">
    <property type="term" value="F:protein dimerization activity"/>
    <property type="evidence" value="ECO:0007669"/>
    <property type="project" value="InterPro"/>
</dbReference>
<proteinExistence type="predicted"/>
<dbReference type="InterPro" id="IPR008906">
    <property type="entry name" value="HATC_C_dom"/>
</dbReference>
<gene>
    <name evidence="2" type="ORF">LTRI10_LOCUS27176</name>
</gene>
<dbReference type="PANTHER" id="PTHR32166:SF123">
    <property type="entry name" value="BED-TYPE DOMAIN-CONTAINING PROTEIN"/>
    <property type="match status" value="1"/>
</dbReference>
<evidence type="ECO:0000313" key="2">
    <source>
        <dbReference type="EMBL" id="CAL1386089.1"/>
    </source>
</evidence>
<accession>A0AAV2EJL1</accession>